<accession>A0A151R097</accession>
<name>A0A151R097_CAJCA</name>
<evidence type="ECO:0000313" key="2">
    <source>
        <dbReference type="Proteomes" id="UP000075243"/>
    </source>
</evidence>
<dbReference type="Gene3D" id="3.60.10.10">
    <property type="entry name" value="Endonuclease/exonuclease/phosphatase"/>
    <property type="match status" value="1"/>
</dbReference>
<reference evidence="1" key="1">
    <citation type="journal article" date="2012" name="Nat. Biotechnol.">
        <title>Draft genome sequence of pigeonpea (Cajanus cajan), an orphan legume crop of resource-poor farmers.</title>
        <authorList>
            <person name="Varshney R.K."/>
            <person name="Chen W."/>
            <person name="Li Y."/>
            <person name="Bharti A.K."/>
            <person name="Saxena R.K."/>
            <person name="Schlueter J.A."/>
            <person name="Donoghue M.T."/>
            <person name="Azam S."/>
            <person name="Fan G."/>
            <person name="Whaley A.M."/>
            <person name="Farmer A.D."/>
            <person name="Sheridan J."/>
            <person name="Iwata A."/>
            <person name="Tuteja R."/>
            <person name="Penmetsa R.V."/>
            <person name="Wu W."/>
            <person name="Upadhyaya H.D."/>
            <person name="Yang S.P."/>
            <person name="Shah T."/>
            <person name="Saxena K.B."/>
            <person name="Michael T."/>
            <person name="McCombie W.R."/>
            <person name="Yang B."/>
            <person name="Zhang G."/>
            <person name="Yang H."/>
            <person name="Wang J."/>
            <person name="Spillane C."/>
            <person name="Cook D.R."/>
            <person name="May G.D."/>
            <person name="Xu X."/>
            <person name="Jackson S.A."/>
        </authorList>
    </citation>
    <scope>NUCLEOTIDE SEQUENCE [LARGE SCALE GENOMIC DNA]</scope>
</reference>
<proteinExistence type="predicted"/>
<protein>
    <submittedName>
        <fullName evidence="1">Uncharacterized protein</fullName>
    </submittedName>
</protein>
<evidence type="ECO:0000313" key="1">
    <source>
        <dbReference type="EMBL" id="KYP35922.1"/>
    </source>
</evidence>
<dbReference type="AlphaFoldDB" id="A0A151R097"/>
<dbReference type="Proteomes" id="UP000075243">
    <property type="component" value="Unassembled WGS sequence"/>
</dbReference>
<dbReference type="InterPro" id="IPR036691">
    <property type="entry name" value="Endo/exonu/phosph_ase_sf"/>
</dbReference>
<organism evidence="1 2">
    <name type="scientific">Cajanus cajan</name>
    <name type="common">Pigeon pea</name>
    <name type="synonym">Cajanus indicus</name>
    <dbReference type="NCBI Taxonomy" id="3821"/>
    <lineage>
        <taxon>Eukaryota</taxon>
        <taxon>Viridiplantae</taxon>
        <taxon>Streptophyta</taxon>
        <taxon>Embryophyta</taxon>
        <taxon>Tracheophyta</taxon>
        <taxon>Spermatophyta</taxon>
        <taxon>Magnoliopsida</taxon>
        <taxon>eudicotyledons</taxon>
        <taxon>Gunneridae</taxon>
        <taxon>Pentapetalae</taxon>
        <taxon>rosids</taxon>
        <taxon>fabids</taxon>
        <taxon>Fabales</taxon>
        <taxon>Fabaceae</taxon>
        <taxon>Papilionoideae</taxon>
        <taxon>50 kb inversion clade</taxon>
        <taxon>NPAAA clade</taxon>
        <taxon>indigoferoid/millettioid clade</taxon>
        <taxon>Phaseoleae</taxon>
        <taxon>Cajanus</taxon>
    </lineage>
</organism>
<dbReference type="EMBL" id="KQ484295">
    <property type="protein sequence ID" value="KYP35922.1"/>
    <property type="molecule type" value="Genomic_DNA"/>
</dbReference>
<dbReference type="Gramene" id="C.cajan_42829.t">
    <property type="protein sequence ID" value="C.cajan_42829.t"/>
    <property type="gene ID" value="C.cajan_42829"/>
</dbReference>
<sequence>MKVSWKNSEDWLLSIVYNSPQHQHRQALWDVLWELAAEIESPWAILGDFNSILHPHERSYSPPLASRGVDSLTWRGESTGEFFISSAYSNITQECVGENDLLFKRIWCWPGPERFRLLLWKIATDGLANYGRSLTDNLHVFESVMPFISLAVLADVSSTIFPRGF</sequence>
<dbReference type="SUPFAM" id="SSF56219">
    <property type="entry name" value="DNase I-like"/>
    <property type="match status" value="1"/>
</dbReference>
<keyword evidence="2" id="KW-1185">Reference proteome</keyword>
<gene>
    <name evidence="1" type="ORF">KK1_042992</name>
</gene>